<dbReference type="EC" id="4.4.1.13" evidence="2"/>
<reference evidence="7 8" key="1">
    <citation type="submission" date="2019-05" db="EMBL/GenBank/DDBJ databases">
        <title>Nakamurella sp. N5BH11, whole genome shotgun sequence.</title>
        <authorList>
            <person name="Tuo L."/>
        </authorList>
    </citation>
    <scope>NUCLEOTIDE SEQUENCE [LARGE SCALE GENOMIC DNA]</scope>
    <source>
        <strain evidence="7 8">N5BH11</strain>
    </source>
</reference>
<evidence type="ECO:0000256" key="4">
    <source>
        <dbReference type="ARBA" id="ARBA00023239"/>
    </source>
</evidence>
<dbReference type="Gene3D" id="3.40.640.10">
    <property type="entry name" value="Type I PLP-dependent aspartate aminotransferase-like (Major domain)"/>
    <property type="match status" value="1"/>
</dbReference>
<keyword evidence="4" id="KW-0456">Lyase</keyword>
<keyword evidence="3" id="KW-0663">Pyridoxal phosphate</keyword>
<keyword evidence="7" id="KW-0808">Transferase</keyword>
<evidence type="ECO:0000256" key="3">
    <source>
        <dbReference type="ARBA" id="ARBA00022898"/>
    </source>
</evidence>
<dbReference type="InterPro" id="IPR015421">
    <property type="entry name" value="PyrdxlP-dep_Trfase_major"/>
</dbReference>
<dbReference type="GO" id="GO:0008483">
    <property type="term" value="F:transaminase activity"/>
    <property type="evidence" value="ECO:0007669"/>
    <property type="project" value="UniProtKB-KW"/>
</dbReference>
<feature type="domain" description="Aminotransferase class I/classII large" evidence="6">
    <location>
        <begin position="7"/>
        <end position="340"/>
    </location>
</feature>
<dbReference type="OrthoDB" id="3224382at2"/>
<dbReference type="SUPFAM" id="SSF53383">
    <property type="entry name" value="PLP-dependent transferases"/>
    <property type="match status" value="1"/>
</dbReference>
<dbReference type="InterPro" id="IPR015424">
    <property type="entry name" value="PyrdxlP-dep_Trfase"/>
</dbReference>
<dbReference type="InterPro" id="IPR051798">
    <property type="entry name" value="Class-II_PLP-Dep_Aminotrans"/>
</dbReference>
<evidence type="ECO:0000256" key="1">
    <source>
        <dbReference type="ARBA" id="ARBA00001933"/>
    </source>
</evidence>
<gene>
    <name evidence="7" type="ORF">FDO65_02405</name>
</gene>
<evidence type="ECO:0000256" key="5">
    <source>
        <dbReference type="ARBA" id="ARBA00037974"/>
    </source>
</evidence>
<dbReference type="Gene3D" id="3.90.1150.10">
    <property type="entry name" value="Aspartate Aminotransferase, domain 1"/>
    <property type="match status" value="1"/>
</dbReference>
<dbReference type="InterPro" id="IPR015422">
    <property type="entry name" value="PyrdxlP-dep_Trfase_small"/>
</dbReference>
<dbReference type="PANTHER" id="PTHR43525:SF2">
    <property type="entry name" value="CYSTATHIONINE BETA-LYASE-RELATED"/>
    <property type="match status" value="1"/>
</dbReference>
<keyword evidence="7" id="KW-0032">Aminotransferase</keyword>
<dbReference type="Proteomes" id="UP000306985">
    <property type="component" value="Unassembled WGS sequence"/>
</dbReference>
<dbReference type="GO" id="GO:0030170">
    <property type="term" value="F:pyridoxal phosphate binding"/>
    <property type="evidence" value="ECO:0007669"/>
    <property type="project" value="InterPro"/>
</dbReference>
<dbReference type="EMBL" id="SZZH01000001">
    <property type="protein sequence ID" value="TKV62087.1"/>
    <property type="molecule type" value="Genomic_DNA"/>
</dbReference>
<dbReference type="CDD" id="cd00609">
    <property type="entry name" value="AAT_like"/>
    <property type="match status" value="1"/>
</dbReference>
<accession>A0A4U6QN04</accession>
<comment type="caution">
    <text evidence="7">The sequence shown here is derived from an EMBL/GenBank/DDBJ whole genome shotgun (WGS) entry which is preliminary data.</text>
</comment>
<organism evidence="7 8">
    <name type="scientific">Nakamurella flava</name>
    <dbReference type="NCBI Taxonomy" id="2576308"/>
    <lineage>
        <taxon>Bacteria</taxon>
        <taxon>Bacillati</taxon>
        <taxon>Actinomycetota</taxon>
        <taxon>Actinomycetes</taxon>
        <taxon>Nakamurellales</taxon>
        <taxon>Nakamurellaceae</taxon>
        <taxon>Nakamurella</taxon>
    </lineage>
</organism>
<evidence type="ECO:0000313" key="8">
    <source>
        <dbReference type="Proteomes" id="UP000306985"/>
    </source>
</evidence>
<dbReference type="PANTHER" id="PTHR43525">
    <property type="entry name" value="PROTEIN MALY"/>
    <property type="match status" value="1"/>
</dbReference>
<dbReference type="AlphaFoldDB" id="A0A4U6QN04"/>
<dbReference type="InterPro" id="IPR004839">
    <property type="entry name" value="Aminotransferase_I/II_large"/>
</dbReference>
<keyword evidence="8" id="KW-1185">Reference proteome</keyword>
<protein>
    <recommendedName>
        <fullName evidence="2">cysteine-S-conjugate beta-lyase</fullName>
        <ecNumber evidence="2">4.4.1.13</ecNumber>
    </recommendedName>
</protein>
<proteinExistence type="inferred from homology"/>
<sequence>MDLPLAPAIRRTLHDAIEQGLTGYLPPAAQQAAERAAAAWQHRRYGWAVDPADVHLTTSVLRALQVMLDHLTPPGTPVVLPVPAYMPFLDVPALAGRELRTVPMTHTADGAITFDLDAIAAALVPGAVLVLTNPHNPTGRVFTAAELRAVADVVDAAGALVFADEIHAPVVFDGRRHVPYATVSDRAAEHTVTGTSASKGWNIAGLGCAQLIVSGAAMRERWATVPFLVQHGVGPLGALATAAAYDEGQAHLDATVGYLQRGRDLFVRRLAEVVPTVPVAPIEGTYLAWVDLRSVDRSVADLQAAARVRGVDGQACGAPGFLRLNLALPHPLVGELADRLGRAIDA</sequence>
<evidence type="ECO:0000256" key="2">
    <source>
        <dbReference type="ARBA" id="ARBA00012224"/>
    </source>
</evidence>
<comment type="cofactor">
    <cofactor evidence="1">
        <name>pyridoxal 5'-phosphate</name>
        <dbReference type="ChEBI" id="CHEBI:597326"/>
    </cofactor>
</comment>
<name>A0A4U6QN04_9ACTN</name>
<dbReference type="Pfam" id="PF00155">
    <property type="entry name" value="Aminotran_1_2"/>
    <property type="match status" value="1"/>
</dbReference>
<comment type="similarity">
    <text evidence="5">Belongs to the class-II pyridoxal-phosphate-dependent aminotransferase family. MalY/PatB cystathionine beta-lyase subfamily.</text>
</comment>
<dbReference type="GO" id="GO:0047804">
    <property type="term" value="F:cysteine-S-conjugate beta-lyase activity"/>
    <property type="evidence" value="ECO:0007669"/>
    <property type="project" value="UniProtKB-EC"/>
</dbReference>
<evidence type="ECO:0000259" key="6">
    <source>
        <dbReference type="Pfam" id="PF00155"/>
    </source>
</evidence>
<evidence type="ECO:0000313" key="7">
    <source>
        <dbReference type="EMBL" id="TKV62087.1"/>
    </source>
</evidence>